<comment type="caution">
    <text evidence="2">The sequence shown here is derived from an EMBL/GenBank/DDBJ whole genome shotgun (WGS) entry which is preliminary data.</text>
</comment>
<gene>
    <name evidence="2" type="ORF">QWI16_06680</name>
</gene>
<evidence type="ECO:0000256" key="1">
    <source>
        <dbReference type="SAM" id="Phobius"/>
    </source>
</evidence>
<accession>A0ABT8TCM2</accession>
<keyword evidence="1" id="KW-0812">Transmembrane</keyword>
<proteinExistence type="predicted"/>
<dbReference type="EMBL" id="JAULRT010000047">
    <property type="protein sequence ID" value="MDO3381856.1"/>
    <property type="molecule type" value="Genomic_DNA"/>
</dbReference>
<feature type="transmembrane region" description="Helical" evidence="1">
    <location>
        <begin position="19"/>
        <end position="42"/>
    </location>
</feature>
<organism evidence="2 3">
    <name type="scientific">Gilvimarinus algae</name>
    <dbReference type="NCBI Taxonomy" id="3058037"/>
    <lineage>
        <taxon>Bacteria</taxon>
        <taxon>Pseudomonadati</taxon>
        <taxon>Pseudomonadota</taxon>
        <taxon>Gammaproteobacteria</taxon>
        <taxon>Cellvibrionales</taxon>
        <taxon>Cellvibrionaceae</taxon>
        <taxon>Gilvimarinus</taxon>
    </lineage>
</organism>
<dbReference type="Proteomes" id="UP001168380">
    <property type="component" value="Unassembled WGS sequence"/>
</dbReference>
<reference evidence="2" key="1">
    <citation type="submission" date="2023-07" db="EMBL/GenBank/DDBJ databases">
        <title>Gilvimarinus algae sp. nov., isolated from the surface of Kelp.</title>
        <authorList>
            <person name="Sun Y.Y."/>
            <person name="Gong Y."/>
            <person name="Du Z.J."/>
        </authorList>
    </citation>
    <scope>NUCLEOTIDE SEQUENCE</scope>
    <source>
        <strain evidence="2">SDUM040014</strain>
    </source>
</reference>
<protein>
    <submittedName>
        <fullName evidence="2">FixH family protein</fullName>
    </submittedName>
</protein>
<evidence type="ECO:0000313" key="3">
    <source>
        <dbReference type="Proteomes" id="UP001168380"/>
    </source>
</evidence>
<evidence type="ECO:0000313" key="2">
    <source>
        <dbReference type="EMBL" id="MDO3381856.1"/>
    </source>
</evidence>
<dbReference type="InterPro" id="IPR008620">
    <property type="entry name" value="FixH"/>
</dbReference>
<keyword evidence="1" id="KW-0472">Membrane</keyword>
<dbReference type="RefSeq" id="WP_302712013.1">
    <property type="nucleotide sequence ID" value="NZ_JAULRT010000047.1"/>
</dbReference>
<name>A0ABT8TCM2_9GAMM</name>
<keyword evidence="1" id="KW-1133">Transmembrane helix</keyword>
<sequence>MVSQAIKQSESSVWYREPWAWFVLTPLIVVVIVSLSFVAVAVKHADDRVVDNYYKEGRMINQSLEQDTRAANWQLSADLHWLADAQVMEVVLHSPMIPAPAELSLWLDHPFDEKQDAQLILQPVSDNRYRTDTVAREHMWYATLVPGTDESARRDSPWRLRGEIDFDRAAHWRFAPTPAAQSSINE</sequence>
<dbReference type="Pfam" id="PF05751">
    <property type="entry name" value="FixH"/>
    <property type="match status" value="1"/>
</dbReference>
<keyword evidence="3" id="KW-1185">Reference proteome</keyword>